<evidence type="ECO:0000313" key="2">
    <source>
        <dbReference type="Proteomes" id="UP001180020"/>
    </source>
</evidence>
<reference evidence="1" key="1">
    <citation type="journal article" date="2023" name="Nat. Commun.">
        <title>Diploid and tetraploid genomes of Acorus and the evolution of monocots.</title>
        <authorList>
            <person name="Ma L."/>
            <person name="Liu K.W."/>
            <person name="Li Z."/>
            <person name="Hsiao Y.Y."/>
            <person name="Qi Y."/>
            <person name="Fu T."/>
            <person name="Tang G.D."/>
            <person name="Zhang D."/>
            <person name="Sun W.H."/>
            <person name="Liu D.K."/>
            <person name="Li Y."/>
            <person name="Chen G.Z."/>
            <person name="Liu X.D."/>
            <person name="Liao X.Y."/>
            <person name="Jiang Y.T."/>
            <person name="Yu X."/>
            <person name="Hao Y."/>
            <person name="Huang J."/>
            <person name="Zhao X.W."/>
            <person name="Ke S."/>
            <person name="Chen Y.Y."/>
            <person name="Wu W.L."/>
            <person name="Hsu J.L."/>
            <person name="Lin Y.F."/>
            <person name="Huang M.D."/>
            <person name="Li C.Y."/>
            <person name="Huang L."/>
            <person name="Wang Z.W."/>
            <person name="Zhao X."/>
            <person name="Zhong W.Y."/>
            <person name="Peng D.H."/>
            <person name="Ahmad S."/>
            <person name="Lan S."/>
            <person name="Zhang J.S."/>
            <person name="Tsai W.C."/>
            <person name="Van de Peer Y."/>
            <person name="Liu Z.J."/>
        </authorList>
    </citation>
    <scope>NUCLEOTIDE SEQUENCE</scope>
    <source>
        <strain evidence="1">CP</strain>
    </source>
</reference>
<gene>
    <name evidence="1" type="ORF">QJS10_CPA10g01724</name>
</gene>
<reference evidence="1" key="2">
    <citation type="submission" date="2023-06" db="EMBL/GenBank/DDBJ databases">
        <authorList>
            <person name="Ma L."/>
            <person name="Liu K.-W."/>
            <person name="Li Z."/>
            <person name="Hsiao Y.-Y."/>
            <person name="Qi Y."/>
            <person name="Fu T."/>
            <person name="Tang G."/>
            <person name="Zhang D."/>
            <person name="Sun W.-H."/>
            <person name="Liu D.-K."/>
            <person name="Li Y."/>
            <person name="Chen G.-Z."/>
            <person name="Liu X.-D."/>
            <person name="Liao X.-Y."/>
            <person name="Jiang Y.-T."/>
            <person name="Yu X."/>
            <person name="Hao Y."/>
            <person name="Huang J."/>
            <person name="Zhao X.-W."/>
            <person name="Ke S."/>
            <person name="Chen Y.-Y."/>
            <person name="Wu W.-L."/>
            <person name="Hsu J.-L."/>
            <person name="Lin Y.-F."/>
            <person name="Huang M.-D."/>
            <person name="Li C.-Y."/>
            <person name="Huang L."/>
            <person name="Wang Z.-W."/>
            <person name="Zhao X."/>
            <person name="Zhong W.-Y."/>
            <person name="Peng D.-H."/>
            <person name="Ahmad S."/>
            <person name="Lan S."/>
            <person name="Zhang J.-S."/>
            <person name="Tsai W.-C."/>
            <person name="Van De Peer Y."/>
            <person name="Liu Z.-J."/>
        </authorList>
    </citation>
    <scope>NUCLEOTIDE SEQUENCE</scope>
    <source>
        <strain evidence="1">CP</strain>
        <tissue evidence="1">Leaves</tissue>
    </source>
</reference>
<dbReference type="Proteomes" id="UP001180020">
    <property type="component" value="Unassembled WGS sequence"/>
</dbReference>
<accession>A0AAV9E0G3</accession>
<evidence type="ECO:0000313" key="1">
    <source>
        <dbReference type="EMBL" id="KAK1306691.1"/>
    </source>
</evidence>
<sequence>MQLMISTAFVSVSGSTVAVEGFGFKRLRTADVTAALGRWEVNLREKKAVLVMTEVLRM</sequence>
<organism evidence="1 2">
    <name type="scientific">Acorus calamus</name>
    <name type="common">Sweet flag</name>
    <dbReference type="NCBI Taxonomy" id="4465"/>
    <lineage>
        <taxon>Eukaryota</taxon>
        <taxon>Viridiplantae</taxon>
        <taxon>Streptophyta</taxon>
        <taxon>Embryophyta</taxon>
        <taxon>Tracheophyta</taxon>
        <taxon>Spermatophyta</taxon>
        <taxon>Magnoliopsida</taxon>
        <taxon>Liliopsida</taxon>
        <taxon>Acoraceae</taxon>
        <taxon>Acorus</taxon>
    </lineage>
</organism>
<protein>
    <submittedName>
        <fullName evidence="1">Uncharacterized protein</fullName>
    </submittedName>
</protein>
<dbReference type="EMBL" id="JAUJYO010000010">
    <property type="protein sequence ID" value="KAK1306691.1"/>
    <property type="molecule type" value="Genomic_DNA"/>
</dbReference>
<keyword evidence="2" id="KW-1185">Reference proteome</keyword>
<proteinExistence type="predicted"/>
<dbReference type="AlphaFoldDB" id="A0AAV9E0G3"/>
<comment type="caution">
    <text evidence="1">The sequence shown here is derived from an EMBL/GenBank/DDBJ whole genome shotgun (WGS) entry which is preliminary data.</text>
</comment>
<name>A0AAV9E0G3_ACOCL</name>